<dbReference type="InterPro" id="IPR010131">
    <property type="entry name" value="MdtP/NodT-like"/>
</dbReference>
<name>A0A011QIK7_ACCRE</name>
<proteinExistence type="inferred from homology"/>
<dbReference type="EMBL" id="JEMY01000024">
    <property type="protein sequence ID" value="EXI88875.1"/>
    <property type="molecule type" value="Genomic_DNA"/>
</dbReference>
<keyword evidence="2" id="KW-0449">Lipoprotein</keyword>
<dbReference type="PANTHER" id="PTHR30203:SF33">
    <property type="entry name" value="BLR4455 PROTEIN"/>
    <property type="match status" value="1"/>
</dbReference>
<evidence type="ECO:0000313" key="5">
    <source>
        <dbReference type="Proteomes" id="UP000022141"/>
    </source>
</evidence>
<comment type="subcellular location">
    <subcellularLocation>
        <location evidence="2">Cell membrane</location>
        <topology evidence="2">Lipid-anchor</topology>
    </subcellularLocation>
</comment>
<dbReference type="PROSITE" id="PS51257">
    <property type="entry name" value="PROKAR_LIPOPROTEIN"/>
    <property type="match status" value="1"/>
</dbReference>
<keyword evidence="2" id="KW-0812">Transmembrane</keyword>
<feature type="signal peptide" evidence="2">
    <location>
        <begin position="1"/>
        <end position="17"/>
    </location>
</feature>
<keyword evidence="5" id="KW-1185">Reference proteome</keyword>
<dbReference type="eggNOG" id="COG1538">
    <property type="taxonomic scope" value="Bacteria"/>
</dbReference>
<sequence>MRRCLAGTTGPRLPALAAALLLGGCAAVGPDFKRPEVPALAGWSGGSLATLTAEKRERPRAAGDEWWRNFDDPVLDALVAEAQRANPSARTAGMRILEARAQLAIAGSLLYPQQQQLTGTVLRTGTEASSGPDTVLTAYSIGVGVGWEIDFWGRFRRGIEAADAAYFASIAQYDDLQVLVAAQTASYYAAIRTLELRLTIARENAALQKRSLEITERLFKHGTDSELDVQQAKSQYLSTLASIPQLEGSLRQTQNALSVLLARPPGPLPEMAEGRERIPQAGIAVVADMPAGMLRRRPDVRAAEMQLAAQSALIGVSVATLYPSIALVGSLGVSATSLSGAPRTLAWGIGPSLLWNVFDHGRLSNEVLVQDARFQALYEQYQGTVLAAAREVDDAAAGFVANRDQVPLLEEAVKAARRSLDIATLQYREGMAGFERVLDSQRALFSQQERQINAMGNVAQSLVTLYKAMGGGWQQARSRPLVDDATRGTMAERSEWHDLLAAPLPPPDAAPPQITPEREER</sequence>
<dbReference type="PATRIC" id="fig|1454004.3.peg.2045"/>
<organism evidence="4 5">
    <name type="scientific">Accumulibacter regalis</name>
    <dbReference type="NCBI Taxonomy" id="522306"/>
    <lineage>
        <taxon>Bacteria</taxon>
        <taxon>Pseudomonadati</taxon>
        <taxon>Pseudomonadota</taxon>
        <taxon>Betaproteobacteria</taxon>
        <taxon>Candidatus Accumulibacter</taxon>
    </lineage>
</organism>
<dbReference type="STRING" id="1454004.AW11_01978"/>
<evidence type="ECO:0000256" key="2">
    <source>
        <dbReference type="RuleBase" id="RU362097"/>
    </source>
</evidence>
<dbReference type="AlphaFoldDB" id="A0A011QIK7"/>
<gene>
    <name evidence="4" type="primary">oprM_2</name>
    <name evidence="4" type="ORF">AW11_01978</name>
</gene>
<dbReference type="GO" id="GO:0015562">
    <property type="term" value="F:efflux transmembrane transporter activity"/>
    <property type="evidence" value="ECO:0007669"/>
    <property type="project" value="InterPro"/>
</dbReference>
<feature type="region of interest" description="Disordered" evidence="3">
    <location>
        <begin position="498"/>
        <end position="521"/>
    </location>
</feature>
<evidence type="ECO:0000256" key="1">
    <source>
        <dbReference type="ARBA" id="ARBA00007613"/>
    </source>
</evidence>
<reference evidence="4" key="1">
    <citation type="submission" date="2014-02" db="EMBL/GenBank/DDBJ databases">
        <title>Expanding our view of genomic diversity in Candidatus Accumulibacter clades.</title>
        <authorList>
            <person name="Skennerton C.T."/>
            <person name="Barr J.J."/>
            <person name="Slater F.R."/>
            <person name="Bond P.L."/>
            <person name="Tyson G.W."/>
        </authorList>
    </citation>
    <scope>NUCLEOTIDE SEQUENCE [LARGE SCALE GENOMIC DNA]</scope>
</reference>
<comment type="similarity">
    <text evidence="1 2">Belongs to the outer membrane factor (OMF) (TC 1.B.17) family.</text>
</comment>
<dbReference type="InterPro" id="IPR003423">
    <property type="entry name" value="OMP_efflux"/>
</dbReference>
<dbReference type="Pfam" id="PF02321">
    <property type="entry name" value="OEP"/>
    <property type="match status" value="2"/>
</dbReference>
<dbReference type="NCBIfam" id="TIGR01845">
    <property type="entry name" value="outer_NodT"/>
    <property type="match status" value="1"/>
</dbReference>
<dbReference type="Gene3D" id="1.20.1600.10">
    <property type="entry name" value="Outer membrane efflux proteins (OEP)"/>
    <property type="match status" value="1"/>
</dbReference>
<feature type="chain" id="PRO_5001431345" evidence="2">
    <location>
        <begin position="18"/>
        <end position="521"/>
    </location>
</feature>
<dbReference type="Proteomes" id="UP000022141">
    <property type="component" value="Unassembled WGS sequence"/>
</dbReference>
<keyword evidence="2" id="KW-0472">Membrane</keyword>
<evidence type="ECO:0000256" key="3">
    <source>
        <dbReference type="SAM" id="MobiDB-lite"/>
    </source>
</evidence>
<keyword evidence="2" id="KW-0732">Signal</keyword>
<keyword evidence="2" id="KW-1134">Transmembrane beta strand</keyword>
<dbReference type="Gene3D" id="2.20.200.10">
    <property type="entry name" value="Outer membrane efflux proteins (OEP)"/>
    <property type="match status" value="1"/>
</dbReference>
<evidence type="ECO:0000313" key="4">
    <source>
        <dbReference type="EMBL" id="EXI88875.1"/>
    </source>
</evidence>
<dbReference type="PANTHER" id="PTHR30203">
    <property type="entry name" value="OUTER MEMBRANE CATION EFFLUX PROTEIN"/>
    <property type="match status" value="1"/>
</dbReference>
<keyword evidence="2" id="KW-0564">Palmitate</keyword>
<feature type="compositionally biased region" description="Pro residues" evidence="3">
    <location>
        <begin position="503"/>
        <end position="514"/>
    </location>
</feature>
<accession>A0A011QIK7</accession>
<comment type="caution">
    <text evidence="4">The sequence shown here is derived from an EMBL/GenBank/DDBJ whole genome shotgun (WGS) entry which is preliminary data.</text>
</comment>
<dbReference type="SUPFAM" id="SSF56954">
    <property type="entry name" value="Outer membrane efflux proteins (OEP)"/>
    <property type="match status" value="1"/>
</dbReference>
<protein>
    <submittedName>
        <fullName evidence="4">Outer membrane protein OprM</fullName>
    </submittedName>
</protein>
<dbReference type="GO" id="GO:0005886">
    <property type="term" value="C:plasma membrane"/>
    <property type="evidence" value="ECO:0007669"/>
    <property type="project" value="UniProtKB-SubCell"/>
</dbReference>